<evidence type="ECO:0000313" key="6">
    <source>
        <dbReference type="Proteomes" id="UP001596135"/>
    </source>
</evidence>
<gene>
    <name evidence="5" type="ORF">ACFPYL_17230</name>
</gene>
<keyword evidence="1" id="KW-0238">DNA-binding</keyword>
<dbReference type="InterPro" id="IPR011109">
    <property type="entry name" value="DNA_bind_recombinase_dom"/>
</dbReference>
<keyword evidence="6" id="KW-1185">Reference proteome</keyword>
<dbReference type="EMBL" id="JBHSRJ010000006">
    <property type="protein sequence ID" value="MFC6044836.1"/>
    <property type="molecule type" value="Genomic_DNA"/>
</dbReference>
<reference evidence="6" key="1">
    <citation type="journal article" date="2019" name="Int. J. Syst. Evol. Microbiol.">
        <title>The Global Catalogue of Microorganisms (GCM) 10K type strain sequencing project: providing services to taxonomists for standard genome sequencing and annotation.</title>
        <authorList>
            <consortium name="The Broad Institute Genomics Platform"/>
            <consortium name="The Broad Institute Genome Sequencing Center for Infectious Disease"/>
            <person name="Wu L."/>
            <person name="Ma J."/>
        </authorList>
    </citation>
    <scope>NUCLEOTIDE SEQUENCE [LARGE SCALE GENOMIC DNA]</scope>
    <source>
        <strain evidence="6">CCUG 54522</strain>
    </source>
</reference>
<dbReference type="InterPro" id="IPR050639">
    <property type="entry name" value="SSR_resolvase"/>
</dbReference>
<keyword evidence="2" id="KW-0233">DNA recombination</keyword>
<dbReference type="SUPFAM" id="SSF53041">
    <property type="entry name" value="Resolvase-like"/>
    <property type="match status" value="1"/>
</dbReference>
<dbReference type="InterPro" id="IPR006119">
    <property type="entry name" value="Resolv_N"/>
</dbReference>
<name>A0ABW1LLL7_9ACTN</name>
<dbReference type="PANTHER" id="PTHR30461:SF2">
    <property type="entry name" value="SERINE RECOMBINASE PINE-RELATED"/>
    <property type="match status" value="1"/>
</dbReference>
<organism evidence="5 6">
    <name type="scientific">Nocardioides hankookensis</name>
    <dbReference type="NCBI Taxonomy" id="443157"/>
    <lineage>
        <taxon>Bacteria</taxon>
        <taxon>Bacillati</taxon>
        <taxon>Actinomycetota</taxon>
        <taxon>Actinomycetes</taxon>
        <taxon>Propionibacteriales</taxon>
        <taxon>Nocardioidaceae</taxon>
        <taxon>Nocardioides</taxon>
    </lineage>
</organism>
<dbReference type="InterPro" id="IPR036162">
    <property type="entry name" value="Resolvase-like_N_sf"/>
</dbReference>
<accession>A0ABW1LLL7</accession>
<evidence type="ECO:0000256" key="3">
    <source>
        <dbReference type="SAM" id="MobiDB-lite"/>
    </source>
</evidence>
<protein>
    <submittedName>
        <fullName evidence="5">Recombinase family protein</fullName>
    </submittedName>
</protein>
<feature type="domain" description="Resolvase/invertase-type recombinase catalytic" evidence="4">
    <location>
        <begin position="4"/>
        <end position="150"/>
    </location>
</feature>
<dbReference type="Pfam" id="PF07508">
    <property type="entry name" value="Recombinase"/>
    <property type="match status" value="1"/>
</dbReference>
<dbReference type="Proteomes" id="UP001596135">
    <property type="component" value="Unassembled WGS sequence"/>
</dbReference>
<dbReference type="SMART" id="SM00857">
    <property type="entry name" value="Resolvase"/>
    <property type="match status" value="1"/>
</dbReference>
<dbReference type="Pfam" id="PF00239">
    <property type="entry name" value="Resolvase"/>
    <property type="match status" value="1"/>
</dbReference>
<evidence type="ECO:0000256" key="2">
    <source>
        <dbReference type="ARBA" id="ARBA00023172"/>
    </source>
</evidence>
<dbReference type="CDD" id="cd00338">
    <property type="entry name" value="Ser_Recombinase"/>
    <property type="match status" value="1"/>
</dbReference>
<proteinExistence type="predicted"/>
<feature type="region of interest" description="Disordered" evidence="3">
    <location>
        <begin position="653"/>
        <end position="679"/>
    </location>
</feature>
<evidence type="ECO:0000259" key="4">
    <source>
        <dbReference type="PROSITE" id="PS51736"/>
    </source>
</evidence>
<dbReference type="PANTHER" id="PTHR30461">
    <property type="entry name" value="DNA-INVERTASE FROM LAMBDOID PROPHAGE"/>
    <property type="match status" value="1"/>
</dbReference>
<dbReference type="Gene3D" id="3.90.1750.20">
    <property type="entry name" value="Putative Large Serine Recombinase, Chain B, Domain 2"/>
    <property type="match status" value="1"/>
</dbReference>
<evidence type="ECO:0000256" key="1">
    <source>
        <dbReference type="ARBA" id="ARBA00023125"/>
    </source>
</evidence>
<sequence>MSKRAMVYARVSVATEESVSVARQLEAGLQYASARNWTVVGEFVDDGVSATQLRPEQRAGWAALLTSPEWFDAVIIWKVDRLARRVLDFLRTDEALQARGAAIVCVEQSIDMTTGEGRAFAQMLAVFGELEAAATSARVRAARDHLIRSGRTSGGPPLYGWQSVPNPDGPGRILVHDPERIDWVRGMVERVLAGQSVYSIKRWLEDAPAPRPRATAKAEARRSGRWNYSTVQRLLTHPLLAGMTLHNPGAGAHSKAREVLRASDGTPIIRPDLAIISPEQHDTLLRLIATKPHPAARPRDARAVTSPLLSQLAHCGACDRDRPMHRAIHSGRATLKCPNCFQVISARLLAMHLEQRLLAERGTLPMFRPAVFAVADPILAARLEQVEQDLREAALALIDDTQDLRHGGHRIAQLKETRDALRARAGLVSRGAVKVEGELVELGMDVAEIWARCANDEQRRHVLLGQIKDLTIYRAPSSRAFNPARVHLTWRSVDIRPVPPAGVVLEGPIPADTRLQPAWISTATAVQLTGHTETIIRDAVESGNIERRHVHHSEPSLLRASVLEWAATYRARDRTTESWISFTTACLLTGHGKRAIRAAAERDEIYQRQMPAPAPSLSRDSVIQWAATYRARDRTTEPWISVITAHQLTGRSKRSLEAAAARGDIESRPSRGTRPTLSRSSVLDWAGSRSC</sequence>
<evidence type="ECO:0000313" key="5">
    <source>
        <dbReference type="EMBL" id="MFC6044836.1"/>
    </source>
</evidence>
<dbReference type="InterPro" id="IPR038109">
    <property type="entry name" value="DNA_bind_recomb_sf"/>
</dbReference>
<dbReference type="Gene3D" id="3.40.50.1390">
    <property type="entry name" value="Resolvase, N-terminal catalytic domain"/>
    <property type="match status" value="1"/>
</dbReference>
<comment type="caution">
    <text evidence="5">The sequence shown here is derived from an EMBL/GenBank/DDBJ whole genome shotgun (WGS) entry which is preliminary data.</text>
</comment>
<dbReference type="RefSeq" id="WP_379156948.1">
    <property type="nucleotide sequence ID" value="NZ_JBHSRJ010000006.1"/>
</dbReference>
<dbReference type="PROSITE" id="PS51736">
    <property type="entry name" value="RECOMBINASES_3"/>
    <property type="match status" value="1"/>
</dbReference>